<organism evidence="4 5">
    <name type="scientific">Aphanomyces invadans</name>
    <dbReference type="NCBI Taxonomy" id="157072"/>
    <lineage>
        <taxon>Eukaryota</taxon>
        <taxon>Sar</taxon>
        <taxon>Stramenopiles</taxon>
        <taxon>Oomycota</taxon>
        <taxon>Saprolegniomycetes</taxon>
        <taxon>Saprolegniales</taxon>
        <taxon>Verrucalvaceae</taxon>
        <taxon>Aphanomyces</taxon>
    </lineage>
</organism>
<dbReference type="Pfam" id="PF17830">
    <property type="entry name" value="STI1-HOP_DP"/>
    <property type="match status" value="1"/>
</dbReference>
<evidence type="ECO:0000256" key="2">
    <source>
        <dbReference type="SAM" id="MobiDB-lite"/>
    </source>
</evidence>
<dbReference type="Gene3D" id="1.10.260.100">
    <property type="match status" value="1"/>
</dbReference>
<dbReference type="AlphaFoldDB" id="A0A418B757"/>
<dbReference type="VEuPathDB" id="FungiDB:H310_00291"/>
<evidence type="ECO:0000259" key="3">
    <source>
        <dbReference type="Pfam" id="PF17830"/>
    </source>
</evidence>
<feature type="domain" description="STI1/HOP DP" evidence="3">
    <location>
        <begin position="130"/>
        <end position="179"/>
    </location>
</feature>
<feature type="compositionally biased region" description="Basic and acidic residues" evidence="2">
    <location>
        <begin position="90"/>
        <end position="106"/>
    </location>
</feature>
<accession>A0A418B757</accession>
<evidence type="ECO:0000313" key="5">
    <source>
        <dbReference type="Proteomes" id="UP000285060"/>
    </source>
</evidence>
<evidence type="ECO:0000256" key="1">
    <source>
        <dbReference type="ARBA" id="ARBA00022737"/>
    </source>
</evidence>
<reference evidence="4 5" key="1">
    <citation type="submission" date="2018-08" db="EMBL/GenBank/DDBJ databases">
        <title>Aphanomyces genome sequencing and annotation.</title>
        <authorList>
            <person name="Minardi D."/>
            <person name="Oidtmann B."/>
            <person name="Van Der Giezen M."/>
            <person name="Studholme D.J."/>
        </authorList>
    </citation>
    <scope>NUCLEOTIDE SEQUENCE [LARGE SCALE GENOMIC DNA]</scope>
    <source>
        <strain evidence="4 5">NJM0002</strain>
    </source>
</reference>
<dbReference type="EMBL" id="QUSY01000047">
    <property type="protein sequence ID" value="RHY34016.1"/>
    <property type="molecule type" value="Genomic_DNA"/>
</dbReference>
<keyword evidence="1" id="KW-0677">Repeat</keyword>
<evidence type="ECO:0000313" key="4">
    <source>
        <dbReference type="EMBL" id="RHY34016.1"/>
    </source>
</evidence>
<name>A0A418B757_9STRA</name>
<dbReference type="InterPro" id="IPR041243">
    <property type="entry name" value="STI1/HOP_DP"/>
</dbReference>
<sequence>MDEPPPLCSLSMLEEVDNQRNDETSVMDEMLAVATRAKAIKDAAKRADERKRNQTFGGGLKKGFFRQAKPPKKEVATVAPPDIPTIRRNPAKESLHIPEIEEEKAKPPTKQDIQRAALTSMPTTPDEEVVVQRVLADPELQEILSDADMQRVLRACQQPGVLSTFMKDPVYGPKIQKLVRAGLVQLHP</sequence>
<keyword evidence="5" id="KW-1185">Reference proteome</keyword>
<feature type="region of interest" description="Disordered" evidence="2">
    <location>
        <begin position="44"/>
        <end position="111"/>
    </location>
</feature>
<gene>
    <name evidence="4" type="ORF">DYB32_001209</name>
</gene>
<comment type="caution">
    <text evidence="4">The sequence shown here is derived from an EMBL/GenBank/DDBJ whole genome shotgun (WGS) entry which is preliminary data.</text>
</comment>
<protein>
    <recommendedName>
        <fullName evidence="3">STI1/HOP DP domain-containing protein</fullName>
    </recommendedName>
</protein>
<proteinExistence type="predicted"/>
<dbReference type="Proteomes" id="UP000285060">
    <property type="component" value="Unassembled WGS sequence"/>
</dbReference>